<dbReference type="PANTHER" id="PTHR43515:SF1">
    <property type="entry name" value="THREONINE SYNTHASE-LIKE 1"/>
    <property type="match status" value="1"/>
</dbReference>
<dbReference type="RefSeq" id="WP_258877986.1">
    <property type="nucleotide sequence ID" value="NZ_CP048914.1"/>
</dbReference>
<evidence type="ECO:0000313" key="9">
    <source>
        <dbReference type="Proteomes" id="UP000514720"/>
    </source>
</evidence>
<evidence type="ECO:0000256" key="4">
    <source>
        <dbReference type="NCBIfam" id="TIGR00260"/>
    </source>
</evidence>
<name>A0A7L7KQZ5_9MOLU</name>
<dbReference type="InterPro" id="IPR036052">
    <property type="entry name" value="TrpB-like_PALP_sf"/>
</dbReference>
<evidence type="ECO:0000313" key="8">
    <source>
        <dbReference type="EMBL" id="QMS84374.1"/>
    </source>
</evidence>
<dbReference type="Pfam" id="PF14821">
    <property type="entry name" value="Thr_synth_N"/>
    <property type="match status" value="1"/>
</dbReference>
<dbReference type="GO" id="GO:0009088">
    <property type="term" value="P:threonine biosynthetic process"/>
    <property type="evidence" value="ECO:0007669"/>
    <property type="project" value="UniProtKB-UniRule"/>
</dbReference>
<keyword evidence="3 5" id="KW-0663">Pyridoxal phosphate</keyword>
<dbReference type="InterPro" id="IPR004450">
    <property type="entry name" value="Thr_synthase-like"/>
</dbReference>
<evidence type="ECO:0000256" key="5">
    <source>
        <dbReference type="PIRSR" id="PIRSR604450-51"/>
    </source>
</evidence>
<gene>
    <name evidence="8" type="ORF">G4Z02_00980</name>
</gene>
<dbReference type="InterPro" id="IPR037158">
    <property type="entry name" value="Thr_synth_N_sf"/>
</dbReference>
<feature type="domain" description="Tryptophan synthase beta chain-like PALP" evidence="6">
    <location>
        <begin position="100"/>
        <end position="388"/>
    </location>
</feature>
<feature type="domain" description="Threonine synthase N-terminal" evidence="7">
    <location>
        <begin position="5"/>
        <end position="75"/>
    </location>
</feature>
<evidence type="ECO:0000256" key="1">
    <source>
        <dbReference type="ARBA" id="ARBA00001933"/>
    </source>
</evidence>
<dbReference type="NCBIfam" id="TIGR00260">
    <property type="entry name" value="thrC"/>
    <property type="match status" value="1"/>
</dbReference>
<dbReference type="GO" id="GO:0004795">
    <property type="term" value="F:threonine synthase activity"/>
    <property type="evidence" value="ECO:0007669"/>
    <property type="project" value="UniProtKB-UniRule"/>
</dbReference>
<evidence type="ECO:0000259" key="7">
    <source>
        <dbReference type="Pfam" id="PF14821"/>
    </source>
</evidence>
<organism evidence="8 9">
    <name type="scientific">Candidatus Xianfuyuplasma coldseepsis</name>
    <dbReference type="NCBI Taxonomy" id="2782163"/>
    <lineage>
        <taxon>Bacteria</taxon>
        <taxon>Bacillati</taxon>
        <taxon>Mycoplasmatota</taxon>
        <taxon>Mollicutes</taxon>
        <taxon>Candidatus Izemoplasmatales</taxon>
        <taxon>Candidatus Izemoplasmataceae</taxon>
        <taxon>Candidatus Xianfuyuplasma</taxon>
    </lineage>
</organism>
<comment type="similarity">
    <text evidence="2">Belongs to the threonine synthase family.</text>
</comment>
<dbReference type="EMBL" id="CP048914">
    <property type="protein sequence ID" value="QMS84374.1"/>
    <property type="molecule type" value="Genomic_DNA"/>
</dbReference>
<feature type="modified residue" description="N6-(pyridoxal phosphate)lysine" evidence="5">
    <location>
        <position position="107"/>
    </location>
</feature>
<dbReference type="KEGG" id="xcl:G4Z02_00980"/>
<proteinExistence type="inferred from homology"/>
<evidence type="ECO:0000259" key="6">
    <source>
        <dbReference type="Pfam" id="PF00291"/>
    </source>
</evidence>
<accession>A0A7L7KQZ5</accession>
<dbReference type="InterPro" id="IPR001926">
    <property type="entry name" value="TrpB-like_PALP"/>
</dbReference>
<comment type="cofactor">
    <cofactor evidence="1 5">
        <name>pyridoxal 5'-phosphate</name>
        <dbReference type="ChEBI" id="CHEBI:597326"/>
    </cofactor>
</comment>
<dbReference type="SUPFAM" id="SSF53686">
    <property type="entry name" value="Tryptophan synthase beta subunit-like PLP-dependent enzymes"/>
    <property type="match status" value="1"/>
</dbReference>
<dbReference type="Gene3D" id="3.90.1380.10">
    <property type="entry name" value="Threonine synthase, N-terminal domain"/>
    <property type="match status" value="1"/>
</dbReference>
<keyword evidence="8" id="KW-0456">Lyase</keyword>
<dbReference type="GO" id="GO:0005737">
    <property type="term" value="C:cytoplasm"/>
    <property type="evidence" value="ECO:0007669"/>
    <property type="project" value="TreeGrafter"/>
</dbReference>
<reference evidence="8 9" key="1">
    <citation type="submission" date="2020-02" db="EMBL/GenBank/DDBJ databases">
        <authorList>
            <person name="Zheng R.K."/>
            <person name="Sun C.M."/>
        </authorList>
    </citation>
    <scope>NUCLEOTIDE SEQUENCE [LARGE SCALE GENOMIC DNA]</scope>
    <source>
        <strain evidence="9">zrk13</strain>
    </source>
</reference>
<dbReference type="EC" id="4.2.3.1" evidence="4"/>
<dbReference type="AlphaFoldDB" id="A0A7L7KQZ5"/>
<keyword evidence="9" id="KW-1185">Reference proteome</keyword>
<dbReference type="Gene3D" id="3.40.50.1100">
    <property type="match status" value="2"/>
</dbReference>
<protein>
    <recommendedName>
        <fullName evidence="4">Threonine synthase</fullName>
        <ecNumber evidence="4">4.2.3.1</ecNumber>
    </recommendedName>
</protein>
<sequence length="481" mass="53735">MMVKSTRSDERVTPSMAILNGLAKDGGLYVFESIPKIDIKQLTNASYTDVAKVVFGLLLDDFSQERLNDIIDQTYNSNLFHPAPITMTHHKNHSYLNLYHGETLAFKDMALSILPKLIQEAKQINGIDKPSIVLTATSGDTGSAALAGFQQNKDDYVFVLYPTQGVSSFQEKQMNQLQNDQCTVYAIDGNFDDCQTIVKTLFQSITLTNTTLVSANSINIGRLVPQITYYVYAYTKLVQDHVIPQLEPIDVVVPTGNFGNIYAAYIAKQMGVPFDTLTIASNTNNVLHDFFQTGSYTIKRPLYKTISPSMDIIISSNLERYLYTLFNHDASALQQAMTTLQSTGELHIDVVKHQTTFDSGMATEQETLQTIKDTFLNQGTVIDPHTAVGTYVYHHTPHNHHTIIVATASPFKFIDAMEDALDIEPSGDLQSRLQRFAGHVHIPFPARINHIASYTLEQKQILTKDEAMTIIRQKVGIIDEN</sequence>
<evidence type="ECO:0000256" key="3">
    <source>
        <dbReference type="ARBA" id="ARBA00022898"/>
    </source>
</evidence>
<dbReference type="Proteomes" id="UP000514720">
    <property type="component" value="Chromosome"/>
</dbReference>
<dbReference type="Pfam" id="PF00291">
    <property type="entry name" value="PALP"/>
    <property type="match status" value="1"/>
</dbReference>
<evidence type="ECO:0000256" key="2">
    <source>
        <dbReference type="ARBA" id="ARBA00005517"/>
    </source>
</evidence>
<dbReference type="PANTHER" id="PTHR43515">
    <property type="entry name" value="THREONINE SYNTHASE-LIKE 1"/>
    <property type="match status" value="1"/>
</dbReference>
<dbReference type="InterPro" id="IPR029144">
    <property type="entry name" value="Thr_synth_N"/>
</dbReference>